<dbReference type="PANTHER" id="PTHR46066:SF2">
    <property type="entry name" value="CHITINASE DOMAIN-CONTAINING PROTEIN 1"/>
    <property type="match status" value="1"/>
</dbReference>
<dbReference type="GO" id="GO:0016787">
    <property type="term" value="F:hydrolase activity"/>
    <property type="evidence" value="ECO:0007669"/>
    <property type="project" value="UniProtKB-KW"/>
</dbReference>
<dbReference type="PANTHER" id="PTHR46066">
    <property type="entry name" value="CHITINASE DOMAIN-CONTAINING PROTEIN 1 FAMILY MEMBER"/>
    <property type="match status" value="1"/>
</dbReference>
<comment type="caution">
    <text evidence="4">The sequence shown here is derived from an EMBL/GenBank/DDBJ whole genome shotgun (WGS) entry which is preliminary data.</text>
</comment>
<keyword evidence="5" id="KW-1185">Reference proteome</keyword>
<dbReference type="Pfam" id="PF00704">
    <property type="entry name" value="Glyco_hydro_18"/>
    <property type="match status" value="1"/>
</dbReference>
<proteinExistence type="inferred from homology"/>
<dbReference type="GeneID" id="17038239"/>
<dbReference type="STRING" id="574566.I0YPE4"/>
<accession>I0YPE4</accession>
<dbReference type="eggNOG" id="KOG2091">
    <property type="taxonomic scope" value="Eukaryota"/>
</dbReference>
<protein>
    <recommendedName>
        <fullName evidence="2">Chitinase domain-containing protein 1</fullName>
    </recommendedName>
</protein>
<dbReference type="OrthoDB" id="510386at2759"/>
<comment type="similarity">
    <text evidence="1">Belongs to the glycosyl hydrolase 18 family.</text>
</comment>
<dbReference type="InterPro" id="IPR001223">
    <property type="entry name" value="Glyco_hydro18_cat"/>
</dbReference>
<evidence type="ECO:0000313" key="5">
    <source>
        <dbReference type="Proteomes" id="UP000007264"/>
    </source>
</evidence>
<dbReference type="InterPro" id="IPR029070">
    <property type="entry name" value="Chitinase_insertion_sf"/>
</dbReference>
<dbReference type="GO" id="GO:0005975">
    <property type="term" value="P:carbohydrate metabolic process"/>
    <property type="evidence" value="ECO:0007669"/>
    <property type="project" value="InterPro"/>
</dbReference>
<dbReference type="GO" id="GO:0070492">
    <property type="term" value="F:oligosaccharide binding"/>
    <property type="evidence" value="ECO:0007669"/>
    <property type="project" value="TreeGrafter"/>
</dbReference>
<sequence>MEMHPQHLLEALTDAKPEAIRLLAKECRRHGFDGLVLEAWSLWHAYGLVQQHFTLIKSFLKDLARALHKQTGPSGDPLDLILAVPPVVPAQGHGQPAFTPAHFKQLAPFVDGFSLMTYDWNIGAPGPNAPFNWVEANLKQLLSACLGHSCHKVWLGVNFYGRDFTRQAPEGNVVLGHDYTRILKQHQPHLHWHEEYREHVATYQKDGRQHQMYYPSVEALQARVTLAREHIFGISIWELGQGLDDFMTAF</sequence>
<organism evidence="4 5">
    <name type="scientific">Coccomyxa subellipsoidea (strain C-169)</name>
    <name type="common">Green microalga</name>
    <dbReference type="NCBI Taxonomy" id="574566"/>
    <lineage>
        <taxon>Eukaryota</taxon>
        <taxon>Viridiplantae</taxon>
        <taxon>Chlorophyta</taxon>
        <taxon>core chlorophytes</taxon>
        <taxon>Trebouxiophyceae</taxon>
        <taxon>Trebouxiophyceae incertae sedis</taxon>
        <taxon>Coccomyxaceae</taxon>
        <taxon>Coccomyxa</taxon>
        <taxon>Coccomyxa subellipsoidea</taxon>
    </lineage>
</organism>
<dbReference type="AlphaFoldDB" id="I0YPE4"/>
<dbReference type="KEGG" id="csl:COCSUDRAFT_44193"/>
<dbReference type="Proteomes" id="UP000007264">
    <property type="component" value="Unassembled WGS sequence"/>
</dbReference>
<keyword evidence="4" id="KW-0378">Hydrolase</keyword>
<dbReference type="Gene3D" id="3.10.50.10">
    <property type="match status" value="1"/>
</dbReference>
<dbReference type="SUPFAM" id="SSF51445">
    <property type="entry name" value="(Trans)glycosidases"/>
    <property type="match status" value="1"/>
</dbReference>
<evidence type="ECO:0000313" key="4">
    <source>
        <dbReference type="EMBL" id="EIE20263.1"/>
    </source>
</evidence>
<evidence type="ECO:0000259" key="3">
    <source>
        <dbReference type="PROSITE" id="PS51910"/>
    </source>
</evidence>
<dbReference type="EMBL" id="AGSI01000016">
    <property type="protein sequence ID" value="EIE20263.1"/>
    <property type="molecule type" value="Genomic_DNA"/>
</dbReference>
<dbReference type="Gene3D" id="3.20.20.80">
    <property type="entry name" value="Glycosidases"/>
    <property type="match status" value="1"/>
</dbReference>
<name>I0YPE4_COCSC</name>
<dbReference type="RefSeq" id="XP_005644807.1">
    <property type="nucleotide sequence ID" value="XM_005644750.1"/>
</dbReference>
<gene>
    <name evidence="4" type="ORF">COCSUDRAFT_44193</name>
</gene>
<dbReference type="InterPro" id="IPR017853">
    <property type="entry name" value="GH"/>
</dbReference>
<feature type="domain" description="GH18" evidence="3">
    <location>
        <begin position="1"/>
        <end position="250"/>
    </location>
</feature>
<reference evidence="4 5" key="1">
    <citation type="journal article" date="2012" name="Genome Biol.">
        <title>The genome of the polar eukaryotic microalga coccomyxa subellipsoidea reveals traits of cold adaptation.</title>
        <authorList>
            <person name="Blanc G."/>
            <person name="Agarkova I."/>
            <person name="Grimwood J."/>
            <person name="Kuo A."/>
            <person name="Brueggeman A."/>
            <person name="Dunigan D."/>
            <person name="Gurnon J."/>
            <person name="Ladunga I."/>
            <person name="Lindquist E."/>
            <person name="Lucas S."/>
            <person name="Pangilinan J."/>
            <person name="Proschold T."/>
            <person name="Salamov A."/>
            <person name="Schmutz J."/>
            <person name="Weeks D."/>
            <person name="Yamada T."/>
            <person name="Claverie J.M."/>
            <person name="Grigoriev I."/>
            <person name="Van Etten J."/>
            <person name="Lomsadze A."/>
            <person name="Borodovsky M."/>
        </authorList>
    </citation>
    <scope>NUCLEOTIDE SEQUENCE [LARGE SCALE GENOMIC DNA]</scope>
    <source>
        <strain evidence="4 5">C-169</strain>
    </source>
</reference>
<dbReference type="GO" id="GO:0012505">
    <property type="term" value="C:endomembrane system"/>
    <property type="evidence" value="ECO:0007669"/>
    <property type="project" value="TreeGrafter"/>
</dbReference>
<evidence type="ECO:0000256" key="2">
    <source>
        <dbReference type="ARBA" id="ARBA00040976"/>
    </source>
</evidence>
<dbReference type="PROSITE" id="PS51910">
    <property type="entry name" value="GH18_2"/>
    <property type="match status" value="1"/>
</dbReference>
<evidence type="ECO:0000256" key="1">
    <source>
        <dbReference type="ARBA" id="ARBA00009336"/>
    </source>
</evidence>